<dbReference type="PANTHER" id="PTHR32243:SF18">
    <property type="entry name" value="INNER MEMBRANE ABC TRANSPORTER PERMEASE PROTEIN YCJP"/>
    <property type="match status" value="1"/>
</dbReference>
<dbReference type="InterPro" id="IPR000515">
    <property type="entry name" value="MetI-like"/>
</dbReference>
<keyword evidence="6 7" id="KW-0472">Membrane</keyword>
<accession>A0A6N9YS81</accession>
<keyword evidence="3" id="KW-1003">Cell membrane</keyword>
<dbReference type="InterPro" id="IPR050901">
    <property type="entry name" value="BP-dep_ABC_trans_perm"/>
</dbReference>
<name>A0A6N9YS81_9ACTN</name>
<dbReference type="Proteomes" id="UP000469185">
    <property type="component" value="Unassembled WGS sequence"/>
</dbReference>
<proteinExistence type="inferred from homology"/>
<dbReference type="RefSeq" id="WP_163820593.1">
    <property type="nucleotide sequence ID" value="NZ_JAAGOB010000014.1"/>
</dbReference>
<dbReference type="PROSITE" id="PS50928">
    <property type="entry name" value="ABC_TM1"/>
    <property type="match status" value="1"/>
</dbReference>
<evidence type="ECO:0000256" key="5">
    <source>
        <dbReference type="ARBA" id="ARBA00022989"/>
    </source>
</evidence>
<feature type="transmembrane region" description="Helical" evidence="7">
    <location>
        <begin position="184"/>
        <end position="209"/>
    </location>
</feature>
<evidence type="ECO:0000256" key="6">
    <source>
        <dbReference type="ARBA" id="ARBA00023136"/>
    </source>
</evidence>
<feature type="transmembrane region" description="Helical" evidence="7">
    <location>
        <begin position="75"/>
        <end position="95"/>
    </location>
</feature>
<dbReference type="Pfam" id="PF00528">
    <property type="entry name" value="BPD_transp_1"/>
    <property type="match status" value="1"/>
</dbReference>
<evidence type="ECO:0000256" key="4">
    <source>
        <dbReference type="ARBA" id="ARBA00022692"/>
    </source>
</evidence>
<evidence type="ECO:0000256" key="7">
    <source>
        <dbReference type="RuleBase" id="RU363032"/>
    </source>
</evidence>
<evidence type="ECO:0000313" key="9">
    <source>
        <dbReference type="EMBL" id="NED97797.1"/>
    </source>
</evidence>
<keyword evidence="4 7" id="KW-0812">Transmembrane</keyword>
<evidence type="ECO:0000256" key="3">
    <source>
        <dbReference type="ARBA" id="ARBA00022475"/>
    </source>
</evidence>
<feature type="transmembrane region" description="Helical" evidence="7">
    <location>
        <begin position="12"/>
        <end position="34"/>
    </location>
</feature>
<dbReference type="GO" id="GO:0055085">
    <property type="term" value="P:transmembrane transport"/>
    <property type="evidence" value="ECO:0007669"/>
    <property type="project" value="InterPro"/>
</dbReference>
<evidence type="ECO:0000259" key="8">
    <source>
        <dbReference type="PROSITE" id="PS50928"/>
    </source>
</evidence>
<evidence type="ECO:0000313" key="10">
    <source>
        <dbReference type="Proteomes" id="UP000469185"/>
    </source>
</evidence>
<feature type="domain" description="ABC transmembrane type-1" evidence="8">
    <location>
        <begin position="70"/>
        <end position="263"/>
    </location>
</feature>
<dbReference type="EMBL" id="JAAGOB010000014">
    <property type="protein sequence ID" value="NED97797.1"/>
    <property type="molecule type" value="Genomic_DNA"/>
</dbReference>
<keyword evidence="2 7" id="KW-0813">Transport</keyword>
<feature type="transmembrane region" description="Helical" evidence="7">
    <location>
        <begin position="140"/>
        <end position="163"/>
    </location>
</feature>
<dbReference type="CDD" id="cd06261">
    <property type="entry name" value="TM_PBP2"/>
    <property type="match status" value="1"/>
</dbReference>
<comment type="caution">
    <text evidence="9">The sequence shown here is derived from an EMBL/GenBank/DDBJ whole genome shotgun (WGS) entry which is preliminary data.</text>
</comment>
<sequence length="278" mass="29336">MPSDSSRRIRLGAELPLALATLLVFLPVALILVLSVQPVVNIITEGWSFGFTMQNFREVFAPRQPYLTQLGNSTIIVAGTVALCLSAGSLAGYSLSRLGWSARTTILVLVAAGLVTLIPPMALVPGLYVTLDALGLLGSLAGLVLLNTVFNLPFASVLMKVYFDRVPHEIRESALMDGASELRTFLRVMLPLAAPGAAAVAIFVAIMSWNEFLFGLTMTTGGRTSPITVGIASLVQPYQITFGEMAALGTAVAVPIIVLAIVANRWIVAAVTRGAVKG</sequence>
<dbReference type="AlphaFoldDB" id="A0A6N9YS81"/>
<dbReference type="SUPFAM" id="SSF161098">
    <property type="entry name" value="MetI-like"/>
    <property type="match status" value="1"/>
</dbReference>
<keyword evidence="5 7" id="KW-1133">Transmembrane helix</keyword>
<gene>
    <name evidence="9" type="ORF">G1H11_21080</name>
</gene>
<comment type="similarity">
    <text evidence="7">Belongs to the binding-protein-dependent transport system permease family.</text>
</comment>
<protein>
    <submittedName>
        <fullName evidence="9">Carbohydrate ABC transporter permease</fullName>
    </submittedName>
</protein>
<dbReference type="PANTHER" id="PTHR32243">
    <property type="entry name" value="MALTOSE TRANSPORT SYSTEM PERMEASE-RELATED"/>
    <property type="match status" value="1"/>
</dbReference>
<feature type="transmembrane region" description="Helical" evidence="7">
    <location>
        <begin position="245"/>
        <end position="268"/>
    </location>
</feature>
<dbReference type="GO" id="GO:0005886">
    <property type="term" value="C:plasma membrane"/>
    <property type="evidence" value="ECO:0007669"/>
    <property type="project" value="UniProtKB-SubCell"/>
</dbReference>
<dbReference type="InterPro" id="IPR035906">
    <property type="entry name" value="MetI-like_sf"/>
</dbReference>
<comment type="subcellular location">
    <subcellularLocation>
        <location evidence="1 7">Cell membrane</location>
        <topology evidence="1 7">Multi-pass membrane protein</topology>
    </subcellularLocation>
</comment>
<evidence type="ECO:0000256" key="2">
    <source>
        <dbReference type="ARBA" id="ARBA00022448"/>
    </source>
</evidence>
<evidence type="ECO:0000256" key="1">
    <source>
        <dbReference type="ARBA" id="ARBA00004651"/>
    </source>
</evidence>
<feature type="transmembrane region" description="Helical" evidence="7">
    <location>
        <begin position="107"/>
        <end position="128"/>
    </location>
</feature>
<reference evidence="9 10" key="1">
    <citation type="submission" date="2020-02" db="EMBL/GenBank/DDBJ databases">
        <authorList>
            <person name="Li X.-J."/>
            <person name="Feng X.-M."/>
        </authorList>
    </citation>
    <scope>NUCLEOTIDE SEQUENCE [LARGE SCALE GENOMIC DNA]</scope>
    <source>
        <strain evidence="9 10">CGMCC 4.7225</strain>
    </source>
</reference>
<keyword evidence="10" id="KW-1185">Reference proteome</keyword>
<organism evidence="9 10">
    <name type="scientific">Phytoactinopolyspora alkaliphila</name>
    <dbReference type="NCBI Taxonomy" id="1783498"/>
    <lineage>
        <taxon>Bacteria</taxon>
        <taxon>Bacillati</taxon>
        <taxon>Actinomycetota</taxon>
        <taxon>Actinomycetes</taxon>
        <taxon>Jiangellales</taxon>
        <taxon>Jiangellaceae</taxon>
        <taxon>Phytoactinopolyspora</taxon>
    </lineage>
</organism>
<dbReference type="Gene3D" id="1.10.3720.10">
    <property type="entry name" value="MetI-like"/>
    <property type="match status" value="1"/>
</dbReference>